<comment type="caution">
    <text evidence="2">The sequence shown here is derived from an EMBL/GenBank/DDBJ whole genome shotgun (WGS) entry which is preliminary data.</text>
</comment>
<evidence type="ECO:0000313" key="3">
    <source>
        <dbReference type="Proteomes" id="UP000229901"/>
    </source>
</evidence>
<proteinExistence type="predicted"/>
<reference evidence="3" key="1">
    <citation type="submission" date="2017-09" db="EMBL/GenBank/DDBJ databases">
        <title>Depth-based differentiation of microbial function through sediment-hosted aquifers and enrichment of novel symbionts in the deep terrestrial subsurface.</title>
        <authorList>
            <person name="Probst A.J."/>
            <person name="Ladd B."/>
            <person name="Jarett J.K."/>
            <person name="Geller-Mcgrath D.E."/>
            <person name="Sieber C.M.K."/>
            <person name="Emerson J.B."/>
            <person name="Anantharaman K."/>
            <person name="Thomas B.C."/>
            <person name="Malmstrom R."/>
            <person name="Stieglmeier M."/>
            <person name="Klingl A."/>
            <person name="Woyke T."/>
            <person name="Ryan C.M."/>
            <person name="Banfield J.F."/>
        </authorList>
    </citation>
    <scope>NUCLEOTIDE SEQUENCE [LARGE SCALE GENOMIC DNA]</scope>
</reference>
<dbReference type="AlphaFoldDB" id="A0A2H0V718"/>
<dbReference type="EMBL" id="PFAP01000017">
    <property type="protein sequence ID" value="PIR94130.1"/>
    <property type="molecule type" value="Genomic_DNA"/>
</dbReference>
<feature type="region of interest" description="Disordered" evidence="1">
    <location>
        <begin position="1"/>
        <end position="21"/>
    </location>
</feature>
<name>A0A2H0V718_9BACT</name>
<evidence type="ECO:0000313" key="2">
    <source>
        <dbReference type="EMBL" id="PIR94130.1"/>
    </source>
</evidence>
<sequence length="176" mass="19749">MEELKQKLNEMASEPTPDKVKMSEKISGKLIEAYAEGNYQKVVDVLFDPDLGFDTQKLMNAIQMDFEGINKVAEMDESEAKRYGESKFHFLSTVPDKMSEMSGDERAAKILKSISWMLTLKGPMNEDNSNKRVNYDLGGSTSARDLEHTVVRSRPDLFAALINDPQLGPLIDKNGI</sequence>
<dbReference type="Proteomes" id="UP000229901">
    <property type="component" value="Unassembled WGS sequence"/>
</dbReference>
<organism evidence="2 3">
    <name type="scientific">Candidatus Falkowbacteria bacterium CG10_big_fil_rev_8_21_14_0_10_39_11</name>
    <dbReference type="NCBI Taxonomy" id="1974565"/>
    <lineage>
        <taxon>Bacteria</taxon>
        <taxon>Candidatus Falkowiibacteriota</taxon>
    </lineage>
</organism>
<gene>
    <name evidence="2" type="ORF">COT97_02805</name>
</gene>
<accession>A0A2H0V718</accession>
<protein>
    <submittedName>
        <fullName evidence="2">Uncharacterized protein</fullName>
    </submittedName>
</protein>
<evidence type="ECO:0000256" key="1">
    <source>
        <dbReference type="SAM" id="MobiDB-lite"/>
    </source>
</evidence>